<sequence>CALYANEAWLPDFVRFVYQANFAEDQDISSVNLISSLLAKAGQNSDEILAAANTDAAKQALKDQTQHALSINVFGAPFMMVGDEPFWGNDRLEQAIYFAANGKLPSNVTLS</sequence>
<dbReference type="InterPro" id="IPR001853">
    <property type="entry name" value="DSBA-like_thioredoxin_dom"/>
</dbReference>
<evidence type="ECO:0000313" key="2">
    <source>
        <dbReference type="EMBL" id="MDR9778070.1"/>
    </source>
</evidence>
<evidence type="ECO:0000259" key="1">
    <source>
        <dbReference type="Pfam" id="PF01323"/>
    </source>
</evidence>
<gene>
    <name evidence="2" type="ORF">RJJ65_36660</name>
</gene>
<dbReference type="Pfam" id="PF01323">
    <property type="entry name" value="DSBA"/>
    <property type="match status" value="1"/>
</dbReference>
<dbReference type="RefSeq" id="WP_310866202.1">
    <property type="nucleotide sequence ID" value="NZ_JAVLSF010000436.1"/>
</dbReference>
<comment type="caution">
    <text evidence="2">The sequence shown here is derived from an EMBL/GenBank/DDBJ whole genome shotgun (WGS) entry which is preliminary data.</text>
</comment>
<dbReference type="EMBL" id="JAVLSF010000436">
    <property type="protein sequence ID" value="MDR9778070.1"/>
    <property type="molecule type" value="Genomic_DNA"/>
</dbReference>
<dbReference type="InterPro" id="IPR051924">
    <property type="entry name" value="GST_Kappa/NadH"/>
</dbReference>
<evidence type="ECO:0000313" key="3">
    <source>
        <dbReference type="Proteomes" id="UP001268610"/>
    </source>
</evidence>
<feature type="domain" description="DSBA-like thioredoxin" evidence="1">
    <location>
        <begin position="3"/>
        <end position="94"/>
    </location>
</feature>
<dbReference type="PANTHER" id="PTHR42943:SF2">
    <property type="entry name" value="GLUTATHIONE S-TRANSFERASE KAPPA 1"/>
    <property type="match status" value="1"/>
</dbReference>
<dbReference type="SUPFAM" id="SSF52833">
    <property type="entry name" value="Thioredoxin-like"/>
    <property type="match status" value="1"/>
</dbReference>
<dbReference type="Proteomes" id="UP001268610">
    <property type="component" value="Unassembled WGS sequence"/>
</dbReference>
<dbReference type="GO" id="GO:0006749">
    <property type="term" value="P:glutathione metabolic process"/>
    <property type="evidence" value="ECO:0007669"/>
    <property type="project" value="TreeGrafter"/>
</dbReference>
<accession>A0AAJ2GYA9</accession>
<dbReference type="GO" id="GO:0004602">
    <property type="term" value="F:glutathione peroxidase activity"/>
    <property type="evidence" value="ECO:0007669"/>
    <property type="project" value="TreeGrafter"/>
</dbReference>
<dbReference type="PANTHER" id="PTHR42943">
    <property type="entry name" value="GLUTATHIONE S-TRANSFERASE KAPPA"/>
    <property type="match status" value="1"/>
</dbReference>
<dbReference type="AlphaFoldDB" id="A0AAJ2GYA9"/>
<dbReference type="GO" id="GO:0004364">
    <property type="term" value="F:glutathione transferase activity"/>
    <property type="evidence" value="ECO:0007669"/>
    <property type="project" value="TreeGrafter"/>
</dbReference>
<dbReference type="Gene3D" id="3.40.30.10">
    <property type="entry name" value="Glutaredoxin"/>
    <property type="match status" value="1"/>
</dbReference>
<organism evidence="2 3">
    <name type="scientific">Rhizobium hidalgonense</name>
    <dbReference type="NCBI Taxonomy" id="1538159"/>
    <lineage>
        <taxon>Bacteria</taxon>
        <taxon>Pseudomonadati</taxon>
        <taxon>Pseudomonadota</taxon>
        <taxon>Alphaproteobacteria</taxon>
        <taxon>Hyphomicrobiales</taxon>
        <taxon>Rhizobiaceae</taxon>
        <taxon>Rhizobium/Agrobacterium group</taxon>
        <taxon>Rhizobium</taxon>
    </lineage>
</organism>
<proteinExistence type="predicted"/>
<dbReference type="InterPro" id="IPR036249">
    <property type="entry name" value="Thioredoxin-like_sf"/>
</dbReference>
<feature type="non-terminal residue" evidence="2">
    <location>
        <position position="1"/>
    </location>
</feature>
<protein>
    <submittedName>
        <fullName evidence="2">DsbA family protein</fullName>
    </submittedName>
</protein>
<name>A0AAJ2GYA9_9HYPH</name>
<reference evidence="2" key="1">
    <citation type="submission" date="2023-04" db="EMBL/GenBank/DDBJ databases">
        <title>Genomic characterization of faba bean (Vicia faba) microsymbionts in Mexican soils.</title>
        <authorList>
            <person name="Rivera Orduna F.N."/>
            <person name="Guevara-Luna J."/>
            <person name="Yan J."/>
            <person name="Arroyo-Herrera I."/>
            <person name="Li Y."/>
            <person name="Vasquez-Murrieta M.S."/>
            <person name="Wang E.T."/>
        </authorList>
    </citation>
    <scope>NUCLEOTIDE SEQUENCE</scope>
    <source>
        <strain evidence="2">CH26</strain>
    </source>
</reference>